<protein>
    <submittedName>
        <fullName evidence="1">Uncharacterized protein</fullName>
    </submittedName>
</protein>
<comment type="caution">
    <text evidence="1">The sequence shown here is derived from an EMBL/GenBank/DDBJ whole genome shotgun (WGS) entry which is preliminary data.</text>
</comment>
<accession>A0ABS4SHL7</accession>
<dbReference type="EMBL" id="JAGINP010000003">
    <property type="protein sequence ID" value="MBP2291533.1"/>
    <property type="molecule type" value="Genomic_DNA"/>
</dbReference>
<gene>
    <name evidence="1" type="ORF">J2851_001282</name>
</gene>
<proteinExistence type="predicted"/>
<reference evidence="1 2" key="1">
    <citation type="submission" date="2021-03" db="EMBL/GenBank/DDBJ databases">
        <title>Genomic Encyclopedia of Type Strains, Phase III (KMG-III): the genomes of soil and plant-associated and newly described type strains.</title>
        <authorList>
            <person name="Whitman W."/>
        </authorList>
    </citation>
    <scope>NUCLEOTIDE SEQUENCE [LARGE SCALE GENOMIC DNA]</scope>
    <source>
        <strain evidence="1 2">IMMIB AFH-6</strain>
    </source>
</reference>
<sequence length="91" mass="10321">MDSTLQLLILRFPAFKDLILDQMAANARLQALSADYGEALAAYALWERARWERADAPQAGACARDYRRLVAELERDLLRELLDIDAANERA</sequence>
<name>A0ABS4SHL7_9PROT</name>
<evidence type="ECO:0000313" key="1">
    <source>
        <dbReference type="EMBL" id="MBP2291533.1"/>
    </source>
</evidence>
<dbReference type="Proteomes" id="UP000781958">
    <property type="component" value="Unassembled WGS sequence"/>
</dbReference>
<evidence type="ECO:0000313" key="2">
    <source>
        <dbReference type="Proteomes" id="UP000781958"/>
    </source>
</evidence>
<keyword evidence="2" id="KW-1185">Reference proteome</keyword>
<dbReference type="RefSeq" id="WP_209765031.1">
    <property type="nucleotide sequence ID" value="NZ_JAGINP010000003.1"/>
</dbReference>
<organism evidence="1 2">
    <name type="scientific">Azospirillum rugosum</name>
    <dbReference type="NCBI Taxonomy" id="416170"/>
    <lineage>
        <taxon>Bacteria</taxon>
        <taxon>Pseudomonadati</taxon>
        <taxon>Pseudomonadota</taxon>
        <taxon>Alphaproteobacteria</taxon>
        <taxon>Rhodospirillales</taxon>
        <taxon>Azospirillaceae</taxon>
        <taxon>Azospirillum</taxon>
    </lineage>
</organism>